<feature type="chain" id="PRO_5016570506" evidence="2">
    <location>
        <begin position="20"/>
        <end position="553"/>
    </location>
</feature>
<dbReference type="SUPFAM" id="SSF53955">
    <property type="entry name" value="Lysozyme-like"/>
    <property type="match status" value="1"/>
</dbReference>
<feature type="signal peptide" evidence="2">
    <location>
        <begin position="1"/>
        <end position="19"/>
    </location>
</feature>
<proteinExistence type="inferred from homology"/>
<dbReference type="PANTHER" id="PTHR37423">
    <property type="entry name" value="SOLUBLE LYTIC MUREIN TRANSGLYCOSYLASE-RELATED"/>
    <property type="match status" value="1"/>
</dbReference>
<name>A0A366MWI6_9BACT</name>
<dbReference type="RefSeq" id="WP_113892632.1">
    <property type="nucleotide sequence ID" value="NZ_JANJGA010000003.1"/>
</dbReference>
<dbReference type="Proteomes" id="UP000252669">
    <property type="component" value="Unassembled WGS sequence"/>
</dbReference>
<dbReference type="PANTHER" id="PTHR37423:SF2">
    <property type="entry name" value="MEMBRANE-BOUND LYTIC MUREIN TRANSGLYCOSYLASE C"/>
    <property type="match status" value="1"/>
</dbReference>
<evidence type="ECO:0000313" key="5">
    <source>
        <dbReference type="Proteomes" id="UP000252669"/>
    </source>
</evidence>
<dbReference type="Gene3D" id="1.10.530.10">
    <property type="match status" value="1"/>
</dbReference>
<dbReference type="InterPro" id="IPR008258">
    <property type="entry name" value="Transglycosylase_SLT_dom_1"/>
</dbReference>
<comment type="caution">
    <text evidence="4">The sequence shown here is derived from an EMBL/GenBank/DDBJ whole genome shotgun (WGS) entry which is preliminary data.</text>
</comment>
<evidence type="ECO:0000256" key="2">
    <source>
        <dbReference type="SAM" id="SignalP"/>
    </source>
</evidence>
<accession>A0A366MWI6</accession>
<feature type="domain" description="Transglycosylase SLT" evidence="3">
    <location>
        <begin position="397"/>
        <end position="501"/>
    </location>
</feature>
<reference evidence="4 5" key="1">
    <citation type="submission" date="2017-10" db="EMBL/GenBank/DDBJ databases">
        <title>Genomics of the genus Arcobacter.</title>
        <authorList>
            <person name="Perez-Cataluna A."/>
            <person name="Figueras M.J."/>
        </authorList>
    </citation>
    <scope>NUCLEOTIDE SEQUENCE [LARGE SCALE GENOMIC DNA]</scope>
    <source>
        <strain evidence="4 5">CECT 9230</strain>
    </source>
</reference>
<dbReference type="OrthoDB" id="5525175at2"/>
<dbReference type="AlphaFoldDB" id="A0A366MWI6"/>
<evidence type="ECO:0000313" key="4">
    <source>
        <dbReference type="EMBL" id="RBQ29964.1"/>
    </source>
</evidence>
<dbReference type="InterPro" id="IPR023346">
    <property type="entry name" value="Lysozyme-like_dom_sf"/>
</dbReference>
<comment type="similarity">
    <text evidence="1">Belongs to the transglycosylase Slt family.</text>
</comment>
<dbReference type="CDD" id="cd13401">
    <property type="entry name" value="Slt70-like"/>
    <property type="match status" value="1"/>
</dbReference>
<organism evidence="4 5">
    <name type="scientific">Aliarcobacter vitoriensis</name>
    <dbReference type="NCBI Taxonomy" id="2011099"/>
    <lineage>
        <taxon>Bacteria</taxon>
        <taxon>Pseudomonadati</taxon>
        <taxon>Campylobacterota</taxon>
        <taxon>Epsilonproteobacteria</taxon>
        <taxon>Campylobacterales</taxon>
        <taxon>Arcobacteraceae</taxon>
        <taxon>Aliarcobacter</taxon>
    </lineage>
</organism>
<gene>
    <name evidence="4" type="ORF">CRU91_01405</name>
</gene>
<keyword evidence="5" id="KW-1185">Reference proteome</keyword>
<dbReference type="Pfam" id="PF01464">
    <property type="entry name" value="SLT"/>
    <property type="match status" value="1"/>
</dbReference>
<evidence type="ECO:0000259" key="3">
    <source>
        <dbReference type="Pfam" id="PF01464"/>
    </source>
</evidence>
<dbReference type="EMBL" id="PDKB01000002">
    <property type="protein sequence ID" value="RBQ29964.1"/>
    <property type="molecule type" value="Genomic_DNA"/>
</dbReference>
<evidence type="ECO:0000256" key="1">
    <source>
        <dbReference type="ARBA" id="ARBA00007734"/>
    </source>
</evidence>
<protein>
    <submittedName>
        <fullName evidence="4">Lytic murein transglycosylase</fullName>
    </submittedName>
</protein>
<keyword evidence="2" id="KW-0732">Signal</keyword>
<sequence>MLQIFKVILFFSFSLNLFANVPKTDFMQKDFKVTLDWLENKPKSSAKDFFILQYMENTELSYEDAKKAYDMRNGRNSLLDRAFKQKFNDKLTPEDRFCYNATIEQLKITDSKCIALGLSSLKKASDLSKSDLNFFISKLDPYPTLKKDLQILIAQNPFEELKKSGVDRFLRIFFDVSDYFRNKYFNKSLENQFLTNISSHKDFEKFLRTVIYNKNLKILQKSFDNLQTNKTLTAELQFLLGINAVNHTNLVAAKEFFTTSNNISNLREDKDKALFWLYLVTKENSYLDELSKSLDANLYSLYAKEMLGVKVDNIIHKVDLKNEESSYDIYDVFSWMEVNQDSRTNLDEIKLSKYQNLFSNKSTEPHLAFILERFNKFRVQYFITPYENLVKKYGIYKEVLIYSIARQESRFIPSSISFSGAMGIMQIMPFLSKDIAKKLNEDYNIYDQFLPEKNIEYASFHLDSLIKQFDSNPLFIAYAYNGGAGYTRSQLKRGLFKDKNEFEPFLSMEMISYKETREYGKKVLANFYIYNNYLNSENKISLSSIFQKLVWHH</sequence>